<evidence type="ECO:0000313" key="3">
    <source>
        <dbReference type="EMBL" id="MDZ5661462.1"/>
    </source>
</evidence>
<evidence type="ECO:0000259" key="2">
    <source>
        <dbReference type="Pfam" id="PF13472"/>
    </source>
</evidence>
<feature type="signal peptide" evidence="1">
    <location>
        <begin position="1"/>
        <end position="29"/>
    </location>
</feature>
<dbReference type="CDD" id="cd01823">
    <property type="entry name" value="SEST_like"/>
    <property type="match status" value="1"/>
</dbReference>
<gene>
    <name evidence="3" type="ORF">SFC79_06765</name>
</gene>
<evidence type="ECO:0000313" key="4">
    <source>
        <dbReference type="Proteomes" id="UP001291999"/>
    </source>
</evidence>
<dbReference type="InterPro" id="IPR036514">
    <property type="entry name" value="SGNH_hydro_sf"/>
</dbReference>
<sequence length="336" mass="34873">MKRTSSRLAVLGAALAGLLTPLLAAPAQAAAPVYVALGDSYASGTGTRSYIGDGTTCQRSTRAYPSLIAAARGYALNFRACSGARIADVTATQLSALTSATTYVTISVGGNDAGFADVLTTCALPGWMSNCTGAINTAQSYISSTLPTQLAGLYADIRGRAPAAKVVVVGYPRVFMGEDCNAFTWFSPTEQARLNQTADLLNSMTAAAAAASGFSFADPTVAFTGHAVCDDPEYLNGLSSPVTESYHPNTLGHSAGYTPVVSSVVGPALAVTGRVRAASDASAADQAALQRQYAAADRRIEPERFVRPDLTSPEARRAARRAGIDLDRFLARSRGR</sequence>
<dbReference type="PANTHER" id="PTHR37981">
    <property type="entry name" value="LIPASE 2"/>
    <property type="match status" value="1"/>
</dbReference>
<dbReference type="PANTHER" id="PTHR37981:SF1">
    <property type="entry name" value="SGNH HYDROLASE-TYPE ESTERASE DOMAIN-CONTAINING PROTEIN"/>
    <property type="match status" value="1"/>
</dbReference>
<evidence type="ECO:0000256" key="1">
    <source>
        <dbReference type="SAM" id="SignalP"/>
    </source>
</evidence>
<keyword evidence="3" id="KW-0378">Hydrolase</keyword>
<protein>
    <submittedName>
        <fullName evidence="3">SGNH/GDSL hydrolase family protein</fullName>
        <ecNumber evidence="3">3.1.-.-</ecNumber>
    </submittedName>
</protein>
<name>A0ABU5K9C3_9ACTN</name>
<dbReference type="Pfam" id="PF13472">
    <property type="entry name" value="Lipase_GDSL_2"/>
    <property type="match status" value="1"/>
</dbReference>
<organism evidence="3 4">
    <name type="scientific">Nocardioides renjunii</name>
    <dbReference type="NCBI Taxonomy" id="3095075"/>
    <lineage>
        <taxon>Bacteria</taxon>
        <taxon>Bacillati</taxon>
        <taxon>Actinomycetota</taxon>
        <taxon>Actinomycetes</taxon>
        <taxon>Propionibacteriales</taxon>
        <taxon>Nocardioidaceae</taxon>
        <taxon>Nocardioides</taxon>
    </lineage>
</organism>
<dbReference type="InterPro" id="IPR037460">
    <property type="entry name" value="SEST-like"/>
</dbReference>
<comment type="caution">
    <text evidence="3">The sequence shown here is derived from an EMBL/GenBank/DDBJ whole genome shotgun (WGS) entry which is preliminary data.</text>
</comment>
<proteinExistence type="predicted"/>
<keyword evidence="4" id="KW-1185">Reference proteome</keyword>
<dbReference type="RefSeq" id="WP_322423737.1">
    <property type="nucleotide sequence ID" value="NZ_JAXQPW010000001.1"/>
</dbReference>
<feature type="domain" description="SGNH hydrolase-type esterase" evidence="2">
    <location>
        <begin position="36"/>
        <end position="254"/>
    </location>
</feature>
<dbReference type="InterPro" id="IPR013830">
    <property type="entry name" value="SGNH_hydro"/>
</dbReference>
<dbReference type="Proteomes" id="UP001291999">
    <property type="component" value="Unassembled WGS sequence"/>
</dbReference>
<accession>A0ABU5K9C3</accession>
<dbReference type="EMBL" id="JAXQPW010000001">
    <property type="protein sequence ID" value="MDZ5661462.1"/>
    <property type="molecule type" value="Genomic_DNA"/>
</dbReference>
<dbReference type="GO" id="GO:0016787">
    <property type="term" value="F:hydrolase activity"/>
    <property type="evidence" value="ECO:0007669"/>
    <property type="project" value="UniProtKB-KW"/>
</dbReference>
<dbReference type="SUPFAM" id="SSF52266">
    <property type="entry name" value="SGNH hydrolase"/>
    <property type="match status" value="1"/>
</dbReference>
<feature type="chain" id="PRO_5046433555" evidence="1">
    <location>
        <begin position="30"/>
        <end position="336"/>
    </location>
</feature>
<keyword evidence="1" id="KW-0732">Signal</keyword>
<dbReference type="EC" id="3.1.-.-" evidence="3"/>
<reference evidence="3 4" key="1">
    <citation type="submission" date="2023-11" db="EMBL/GenBank/DDBJ databases">
        <title>Novel species in genus Nocardioides.</title>
        <authorList>
            <person name="Zhou H."/>
        </authorList>
    </citation>
    <scope>NUCLEOTIDE SEQUENCE [LARGE SCALE GENOMIC DNA]</scope>
    <source>
        <strain evidence="3 4">S-58</strain>
    </source>
</reference>
<dbReference type="Gene3D" id="3.40.50.1110">
    <property type="entry name" value="SGNH hydrolase"/>
    <property type="match status" value="1"/>
</dbReference>